<sequence>MNHTTEPTTSTHPADEYCQYFAASSSCMIENVQTHMSTLVVSEHCQLPMSLNNTEFENSYVCSPYTAFVPYCLEELDKLNKPWLESIIKSSIHQLDRYLKRNHINKVVHVNNWLLSTNLYPASFSPENIASLTATLVKDYPDHAIIFRSLNDYSNAPLIAAFKHANYTLAPSRQVYIYDRNLSDYSRRHNYKKDRNLLKKTSYRSISQAEITPDDYPRIIELYNMLYVSKYSQLNPQFTEAYLDAMLKHPHFSFEGFRNPEGVIDAITGHFTIDNIVTAPIVGYDTTQPQKLGLYRLAAFSGLGFAESNGFIFNASSGAAHFKRQRGACPIIEYSAVYTQHLPKKTQRMWRLLSWITNNIFVPLIKKYKL</sequence>
<organism evidence="1 2">
    <name type="scientific">Shewanella surugensis</name>
    <dbReference type="NCBI Taxonomy" id="212020"/>
    <lineage>
        <taxon>Bacteria</taxon>
        <taxon>Pseudomonadati</taxon>
        <taxon>Pseudomonadota</taxon>
        <taxon>Gammaproteobacteria</taxon>
        <taxon>Alteromonadales</taxon>
        <taxon>Shewanellaceae</taxon>
        <taxon>Shewanella</taxon>
    </lineage>
</organism>
<evidence type="ECO:0000313" key="2">
    <source>
        <dbReference type="Proteomes" id="UP001203423"/>
    </source>
</evidence>
<comment type="caution">
    <text evidence="1">The sequence shown here is derived from an EMBL/GenBank/DDBJ whole genome shotgun (WGS) entry which is preliminary data.</text>
</comment>
<dbReference type="SUPFAM" id="SSF55729">
    <property type="entry name" value="Acyl-CoA N-acyltransferases (Nat)"/>
    <property type="match status" value="1"/>
</dbReference>
<protein>
    <recommendedName>
        <fullName evidence="3">GNAT family N-acetyltransferase</fullName>
    </recommendedName>
</protein>
<gene>
    <name evidence="1" type="ORF">L2764_02775</name>
</gene>
<evidence type="ECO:0000313" key="1">
    <source>
        <dbReference type="EMBL" id="MCL1123431.1"/>
    </source>
</evidence>
<evidence type="ECO:0008006" key="3">
    <source>
        <dbReference type="Google" id="ProtNLM"/>
    </source>
</evidence>
<accession>A0ABT0L6X8</accession>
<dbReference type="Proteomes" id="UP001203423">
    <property type="component" value="Unassembled WGS sequence"/>
</dbReference>
<dbReference type="EMBL" id="JAKIKS010000006">
    <property type="protein sequence ID" value="MCL1123431.1"/>
    <property type="molecule type" value="Genomic_DNA"/>
</dbReference>
<reference evidence="1 2" key="1">
    <citation type="submission" date="2022-01" db="EMBL/GenBank/DDBJ databases">
        <title>Whole genome-based taxonomy of the Shewanellaceae.</title>
        <authorList>
            <person name="Martin-Rodriguez A.J."/>
        </authorList>
    </citation>
    <scope>NUCLEOTIDE SEQUENCE [LARGE SCALE GENOMIC DNA]</scope>
    <source>
        <strain evidence="1 2">DSM 17177</strain>
    </source>
</reference>
<proteinExistence type="predicted"/>
<keyword evidence="2" id="KW-1185">Reference proteome</keyword>
<name>A0ABT0L6X8_9GAMM</name>
<dbReference type="InterPro" id="IPR016181">
    <property type="entry name" value="Acyl_CoA_acyltransferase"/>
</dbReference>
<dbReference type="RefSeq" id="WP_248938719.1">
    <property type="nucleotide sequence ID" value="NZ_JAKIKS010000006.1"/>
</dbReference>